<evidence type="ECO:0000313" key="2">
    <source>
        <dbReference type="Ensembl" id="ENSOKIP00005006196.1"/>
    </source>
</evidence>
<accession>A0A8C7CLU8</accession>
<organism evidence="2 3">
    <name type="scientific">Oncorhynchus kisutch</name>
    <name type="common">Coho salmon</name>
    <name type="synonym">Salmo kisutch</name>
    <dbReference type="NCBI Taxonomy" id="8019"/>
    <lineage>
        <taxon>Eukaryota</taxon>
        <taxon>Metazoa</taxon>
        <taxon>Chordata</taxon>
        <taxon>Craniata</taxon>
        <taxon>Vertebrata</taxon>
        <taxon>Euteleostomi</taxon>
        <taxon>Actinopterygii</taxon>
        <taxon>Neopterygii</taxon>
        <taxon>Teleostei</taxon>
        <taxon>Protacanthopterygii</taxon>
        <taxon>Salmoniformes</taxon>
        <taxon>Salmonidae</taxon>
        <taxon>Salmoninae</taxon>
        <taxon>Oncorhynchus</taxon>
    </lineage>
</organism>
<gene>
    <name evidence="2" type="primary">FAM168B</name>
</gene>
<reference evidence="2" key="1">
    <citation type="submission" date="2025-08" db="UniProtKB">
        <authorList>
            <consortium name="Ensembl"/>
        </authorList>
    </citation>
    <scope>IDENTIFICATION</scope>
</reference>
<evidence type="ECO:0000313" key="3">
    <source>
        <dbReference type="Proteomes" id="UP000694557"/>
    </source>
</evidence>
<dbReference type="Ensembl" id="ENSOKIT00005006608.1">
    <property type="protein sequence ID" value="ENSOKIP00005006196.1"/>
    <property type="gene ID" value="ENSOKIG00005002836.1"/>
</dbReference>
<dbReference type="PANTHER" id="PTHR31844">
    <property type="entry name" value="MYELIN-ASSOCIATED NEURITE-OUTGROWTH INHIBITOR-RELATED"/>
    <property type="match status" value="1"/>
</dbReference>
<sequence length="245" mass="26616">MNPVYCPAPTGVPYANQKGHLVGYPAGFPVGYAASPAYAPNMYHPGANHPAFPTGYAPGTPFKMSCSPTTGAVPPYSSSPNPYPGAVYPVRSTYPQQNPYAQHQGTYYTQPLYAAPPHVIHHTTVVQPNGMPAAMYAPPMHHPPRPHNGVAMGMVAGTTMAMSAGEFHHFSIFFYTILSLHSVQIFDEDEEMVWLLSKFLTFPTSLPSPGTLLTHSPNPLAPHQVAMPTYRHPGTPTYSYVPPQW</sequence>
<evidence type="ECO:0000256" key="1">
    <source>
        <dbReference type="ARBA" id="ARBA00005357"/>
    </source>
</evidence>
<comment type="similarity">
    <text evidence="1">Belongs to the FAM168 family.</text>
</comment>
<dbReference type="GeneTree" id="ENSGT00390000005140"/>
<protein>
    <submittedName>
        <fullName evidence="2">Family with sequence similarity 168 member B</fullName>
    </submittedName>
</protein>
<proteinExistence type="inferred from homology"/>
<dbReference type="Pfam" id="PF14944">
    <property type="entry name" value="TCRP1"/>
    <property type="match status" value="2"/>
</dbReference>
<dbReference type="Proteomes" id="UP000694557">
    <property type="component" value="Unassembled WGS sequence"/>
</dbReference>
<reference evidence="2" key="2">
    <citation type="submission" date="2025-09" db="UniProtKB">
        <authorList>
            <consortium name="Ensembl"/>
        </authorList>
    </citation>
    <scope>IDENTIFICATION</scope>
</reference>
<name>A0A8C7CLU8_ONCKI</name>
<dbReference type="AlphaFoldDB" id="A0A8C7CLU8"/>
<dbReference type="InterPro" id="IPR029247">
    <property type="entry name" value="FAM168A/MANI"/>
</dbReference>
<keyword evidence="3" id="KW-1185">Reference proteome</keyword>